<keyword evidence="13" id="KW-1185">Reference proteome</keyword>
<evidence type="ECO:0000256" key="1">
    <source>
        <dbReference type="ARBA" id="ARBA00022527"/>
    </source>
</evidence>
<comment type="similarity">
    <text evidence="7">Belongs to the protein kinase superfamily. STE Ser/Thr protein kinase family. MAP kinase kinase subfamily.</text>
</comment>
<dbReference type="FunFam" id="1.10.510.10:FF:000158">
    <property type="entry name" value="Dual specificity mitogen-activated protein kinase kinase 6"/>
    <property type="match status" value="1"/>
</dbReference>
<keyword evidence="4 9" id="KW-0547">Nucleotide-binding</keyword>
<protein>
    <recommendedName>
        <fullName evidence="8">mitogen-activated protein kinase kinase</fullName>
        <ecNumber evidence="8">2.7.12.2</ecNumber>
    </recommendedName>
</protein>
<evidence type="ECO:0000256" key="8">
    <source>
        <dbReference type="ARBA" id="ARBA00038999"/>
    </source>
</evidence>
<dbReference type="SMART" id="SM00220">
    <property type="entry name" value="S_TKc"/>
    <property type="match status" value="1"/>
</dbReference>
<evidence type="ECO:0000259" key="11">
    <source>
        <dbReference type="PROSITE" id="PS50011"/>
    </source>
</evidence>
<proteinExistence type="inferred from homology"/>
<accession>A0A7R9L543</accession>
<name>A0A7R9L543_9ACAR</name>
<evidence type="ECO:0000256" key="6">
    <source>
        <dbReference type="ARBA" id="ARBA00022840"/>
    </source>
</evidence>
<dbReference type="InterPro" id="IPR017441">
    <property type="entry name" value="Protein_kinase_ATP_BS"/>
</dbReference>
<dbReference type="SUPFAM" id="SSF56112">
    <property type="entry name" value="Protein kinase-like (PK-like)"/>
    <property type="match status" value="1"/>
</dbReference>
<dbReference type="Proteomes" id="UP000759131">
    <property type="component" value="Unassembled WGS sequence"/>
</dbReference>
<keyword evidence="1" id="KW-0723">Serine/threonine-protein kinase</keyword>
<dbReference type="FunFam" id="3.30.200.20:FF:000040">
    <property type="entry name" value="Dual specificity mitogen-activated protein kinase kinase"/>
    <property type="match status" value="1"/>
</dbReference>
<evidence type="ECO:0000256" key="2">
    <source>
        <dbReference type="ARBA" id="ARBA00022553"/>
    </source>
</evidence>
<evidence type="ECO:0000313" key="12">
    <source>
        <dbReference type="EMBL" id="CAD7634028.1"/>
    </source>
</evidence>
<gene>
    <name evidence="12" type="ORF">OSB1V03_LOCUS14424</name>
</gene>
<feature type="region of interest" description="Disordered" evidence="10">
    <location>
        <begin position="1"/>
        <end position="31"/>
    </location>
</feature>
<feature type="binding site" evidence="9">
    <location>
        <position position="78"/>
    </location>
    <ligand>
        <name>ATP</name>
        <dbReference type="ChEBI" id="CHEBI:30616"/>
    </ligand>
</feature>
<evidence type="ECO:0000256" key="10">
    <source>
        <dbReference type="SAM" id="MobiDB-lite"/>
    </source>
</evidence>
<organism evidence="12">
    <name type="scientific">Medioppia subpectinata</name>
    <dbReference type="NCBI Taxonomy" id="1979941"/>
    <lineage>
        <taxon>Eukaryota</taxon>
        <taxon>Metazoa</taxon>
        <taxon>Ecdysozoa</taxon>
        <taxon>Arthropoda</taxon>
        <taxon>Chelicerata</taxon>
        <taxon>Arachnida</taxon>
        <taxon>Acari</taxon>
        <taxon>Acariformes</taxon>
        <taxon>Sarcoptiformes</taxon>
        <taxon>Oribatida</taxon>
        <taxon>Brachypylina</taxon>
        <taxon>Oppioidea</taxon>
        <taxon>Oppiidae</taxon>
        <taxon>Medioppia</taxon>
    </lineage>
</organism>
<dbReference type="GO" id="GO:0043068">
    <property type="term" value="P:positive regulation of programmed cell death"/>
    <property type="evidence" value="ECO:0007669"/>
    <property type="project" value="UniProtKB-ARBA"/>
</dbReference>
<dbReference type="Pfam" id="PF00069">
    <property type="entry name" value="Pkinase"/>
    <property type="match status" value="1"/>
</dbReference>
<dbReference type="PROSITE" id="PS00107">
    <property type="entry name" value="PROTEIN_KINASE_ATP"/>
    <property type="match status" value="1"/>
</dbReference>
<dbReference type="GO" id="GO:0010508">
    <property type="term" value="P:positive regulation of autophagy"/>
    <property type="evidence" value="ECO:0007669"/>
    <property type="project" value="UniProtKB-ARBA"/>
</dbReference>
<keyword evidence="3" id="KW-0808">Transferase</keyword>
<dbReference type="InterPro" id="IPR011009">
    <property type="entry name" value="Kinase-like_dom_sf"/>
</dbReference>
<dbReference type="PIRSF" id="PIRSF000654">
    <property type="entry name" value="Integrin-linked_kinase"/>
    <property type="match status" value="1"/>
</dbReference>
<dbReference type="Gene3D" id="1.10.510.10">
    <property type="entry name" value="Transferase(Phosphotransferase) domain 1"/>
    <property type="match status" value="1"/>
</dbReference>
<dbReference type="GO" id="GO:0004674">
    <property type="term" value="F:protein serine/threonine kinase activity"/>
    <property type="evidence" value="ECO:0007669"/>
    <property type="project" value="UniProtKB-KW"/>
</dbReference>
<dbReference type="GO" id="GO:0005524">
    <property type="term" value="F:ATP binding"/>
    <property type="evidence" value="ECO:0007669"/>
    <property type="project" value="UniProtKB-UniRule"/>
</dbReference>
<reference evidence="12" key="1">
    <citation type="submission" date="2020-11" db="EMBL/GenBank/DDBJ databases">
        <authorList>
            <person name="Tran Van P."/>
        </authorList>
    </citation>
    <scope>NUCLEOTIDE SEQUENCE</scope>
</reference>
<dbReference type="OrthoDB" id="10252354at2759"/>
<dbReference type="EC" id="2.7.12.2" evidence="8"/>
<sequence>MSAGKSRRPPKFNMTAEAPPQPPSTPENLDKKTTIQIGGQTIDIEADNLETMVELGRGAYGIVERVKHKTTGFEMAVKRISANIVQEQKRLLMDMNVLVNSSGCPNIVKFYGAIFWEGDLWLFMEIMDSSLDKFYRKAHSSAENGIPEDILGTIGSCIVKALKYLHEIKIIHRDVKPSNALINRNGVVKLCDFGISGHLVNSIAQTFDAGCKPYMAPERINPDPNRKGYDIRSDVWSLGISMLELAIGKFPFPDSKNLFEQLKRICQDDPPTLPAGQFSKDFEDFMDKCLQRDYQKRPNYAGLLTHPFITQNETNDISVFVTKILDST</sequence>
<dbReference type="EMBL" id="OC868403">
    <property type="protein sequence ID" value="CAD7634028.1"/>
    <property type="molecule type" value="Genomic_DNA"/>
</dbReference>
<evidence type="ECO:0000256" key="9">
    <source>
        <dbReference type="PROSITE-ProRule" id="PRU10141"/>
    </source>
</evidence>
<dbReference type="GO" id="GO:0004708">
    <property type="term" value="F:MAP kinase kinase activity"/>
    <property type="evidence" value="ECO:0007669"/>
    <property type="project" value="UniProtKB-EC"/>
</dbReference>
<evidence type="ECO:0000256" key="4">
    <source>
        <dbReference type="ARBA" id="ARBA00022741"/>
    </source>
</evidence>
<dbReference type="PANTHER" id="PTHR48013:SF11">
    <property type="entry name" value="LICORNE"/>
    <property type="match status" value="1"/>
</dbReference>
<dbReference type="PROSITE" id="PS50011">
    <property type="entry name" value="PROTEIN_KINASE_DOM"/>
    <property type="match status" value="1"/>
</dbReference>
<keyword evidence="2" id="KW-0597">Phosphoprotein</keyword>
<dbReference type="Gene3D" id="3.30.200.20">
    <property type="entry name" value="Phosphorylase Kinase, domain 1"/>
    <property type="match status" value="1"/>
</dbReference>
<evidence type="ECO:0000256" key="7">
    <source>
        <dbReference type="ARBA" id="ARBA00038035"/>
    </source>
</evidence>
<dbReference type="EMBL" id="CAJPIZ010013828">
    <property type="protein sequence ID" value="CAG2114458.1"/>
    <property type="molecule type" value="Genomic_DNA"/>
</dbReference>
<keyword evidence="5" id="KW-0418">Kinase</keyword>
<feature type="compositionally biased region" description="Basic residues" evidence="10">
    <location>
        <begin position="1"/>
        <end position="10"/>
    </location>
</feature>
<keyword evidence="6 9" id="KW-0067">ATP-binding</keyword>
<dbReference type="InterPro" id="IPR000719">
    <property type="entry name" value="Prot_kinase_dom"/>
</dbReference>
<feature type="domain" description="Protein kinase" evidence="11">
    <location>
        <begin position="49"/>
        <end position="309"/>
    </location>
</feature>
<dbReference type="AlphaFoldDB" id="A0A7R9L543"/>
<evidence type="ECO:0000256" key="5">
    <source>
        <dbReference type="ARBA" id="ARBA00022777"/>
    </source>
</evidence>
<evidence type="ECO:0000313" key="13">
    <source>
        <dbReference type="Proteomes" id="UP000759131"/>
    </source>
</evidence>
<evidence type="ECO:0000256" key="3">
    <source>
        <dbReference type="ARBA" id="ARBA00022679"/>
    </source>
</evidence>
<dbReference type="PANTHER" id="PTHR48013">
    <property type="entry name" value="DUAL SPECIFICITY MITOGEN-ACTIVATED PROTEIN KINASE KINASE 5-RELATED"/>
    <property type="match status" value="1"/>
</dbReference>